<dbReference type="EMBL" id="JAQQWI010000002">
    <property type="protein sequence ID" value="KAK8037408.1"/>
    <property type="molecule type" value="Genomic_DNA"/>
</dbReference>
<evidence type="ECO:0000313" key="3">
    <source>
        <dbReference type="Proteomes" id="UP001396898"/>
    </source>
</evidence>
<dbReference type="Proteomes" id="UP001396898">
    <property type="component" value="Unassembled WGS sequence"/>
</dbReference>
<feature type="region of interest" description="Disordered" evidence="1">
    <location>
        <begin position="1"/>
        <end position="20"/>
    </location>
</feature>
<protein>
    <submittedName>
        <fullName evidence="2">Uncharacterized protein</fullName>
    </submittedName>
</protein>
<proteinExistence type="predicted"/>
<evidence type="ECO:0000313" key="2">
    <source>
        <dbReference type="EMBL" id="KAK8037408.1"/>
    </source>
</evidence>
<comment type="caution">
    <text evidence="2">The sequence shown here is derived from an EMBL/GenBank/DDBJ whole genome shotgun (WGS) entry which is preliminary data.</text>
</comment>
<name>A0ABR1SSW6_9PEZI</name>
<evidence type="ECO:0000256" key="1">
    <source>
        <dbReference type="SAM" id="MobiDB-lite"/>
    </source>
</evidence>
<sequence length="447" mass="50296">MDNPANSGGSKSPLTQQPKPTHFPFFNLPVELQLGILRCTNLVAPDSTVAWRVNQGFSLWVVRQRAIGIDFAPERPQTCDPTCGTANDQCHPAKHFDCTGKFMGPRSDRDSQCLCSHACDSRDGYLIYSGESCRCQHYICEFKPPDMAAHLELAYSRNWQTPASLFLVSRGFRDICNTVFYSGNSFDLGASGPWGNEMMRGSHTLAGPAFLSQVVPTSALSALKTIRVDFGHYKAQERYNAKYLDPNTATKNRPQREKLVKTDPVFTEWAQTLERTVDQLRLGTVTLTHINLNRHPDHLGFSHQKHLDMMGDKDMTARLGQAVASIYWPPLKNHPLSVLGETGSNRDGSQRLLAFLNLNTYHFVAPIYYIRRQLGDAVPMSMLMDHLGSKYRMSSLRGTGPHRVSDGEPAGPEEKDTTVVHEVYFWKPRLQDDKQFSTEFPFSDFSD</sequence>
<gene>
    <name evidence="2" type="ORF">PG991_000754</name>
</gene>
<organism evidence="2 3">
    <name type="scientific">Apiospora marii</name>
    <dbReference type="NCBI Taxonomy" id="335849"/>
    <lineage>
        <taxon>Eukaryota</taxon>
        <taxon>Fungi</taxon>
        <taxon>Dikarya</taxon>
        <taxon>Ascomycota</taxon>
        <taxon>Pezizomycotina</taxon>
        <taxon>Sordariomycetes</taxon>
        <taxon>Xylariomycetidae</taxon>
        <taxon>Amphisphaeriales</taxon>
        <taxon>Apiosporaceae</taxon>
        <taxon>Apiospora</taxon>
    </lineage>
</organism>
<keyword evidence="3" id="KW-1185">Reference proteome</keyword>
<accession>A0ABR1SSW6</accession>
<feature type="compositionally biased region" description="Polar residues" evidence="1">
    <location>
        <begin position="1"/>
        <end position="19"/>
    </location>
</feature>
<reference evidence="2 3" key="1">
    <citation type="submission" date="2023-01" db="EMBL/GenBank/DDBJ databases">
        <title>Analysis of 21 Apiospora genomes using comparative genomics revels a genus with tremendous synthesis potential of carbohydrate active enzymes and secondary metabolites.</title>
        <authorList>
            <person name="Sorensen T."/>
        </authorList>
    </citation>
    <scope>NUCLEOTIDE SEQUENCE [LARGE SCALE GENOMIC DNA]</scope>
    <source>
        <strain evidence="2 3">CBS 20057</strain>
    </source>
</reference>